<keyword evidence="3" id="KW-1185">Reference proteome</keyword>
<evidence type="ECO:0000313" key="2">
    <source>
        <dbReference type="EMBL" id="WFP06789.1"/>
    </source>
</evidence>
<evidence type="ECO:0000313" key="3">
    <source>
        <dbReference type="Proteomes" id="UP001214170"/>
    </source>
</evidence>
<name>A0ABY8GQB1_9BURK</name>
<proteinExistence type="predicted"/>
<dbReference type="EMBL" id="CP121261">
    <property type="protein sequence ID" value="WFP06789.1"/>
    <property type="molecule type" value="Genomic_DNA"/>
</dbReference>
<dbReference type="Proteomes" id="UP001214170">
    <property type="component" value="Chromosome"/>
</dbReference>
<protein>
    <submittedName>
        <fullName evidence="2">Uncharacterized protein</fullName>
    </submittedName>
</protein>
<dbReference type="RefSeq" id="WP_268080218.1">
    <property type="nucleotide sequence ID" value="NZ_CP106885.1"/>
</dbReference>
<feature type="signal peptide" evidence="1">
    <location>
        <begin position="1"/>
        <end position="21"/>
    </location>
</feature>
<evidence type="ECO:0000256" key="1">
    <source>
        <dbReference type="SAM" id="SignalP"/>
    </source>
</evidence>
<keyword evidence="1" id="KW-0732">Signal</keyword>
<feature type="chain" id="PRO_5045858963" evidence="1">
    <location>
        <begin position="22"/>
        <end position="226"/>
    </location>
</feature>
<reference evidence="2 3" key="1">
    <citation type="submission" date="2023-03" db="EMBL/GenBank/DDBJ databases">
        <title>Achromobacter spanius LIG8.</title>
        <authorList>
            <person name="Shrestha S."/>
        </authorList>
    </citation>
    <scope>NUCLEOTIDE SEQUENCE [LARGE SCALE GENOMIC DNA]</scope>
    <source>
        <strain evidence="2 3">LIG8</strain>
    </source>
</reference>
<accession>A0ABY8GQB1</accession>
<gene>
    <name evidence="2" type="ORF">P8T11_21015</name>
</gene>
<sequence>MQVLLLVVSIIGFFASDTAFAQGQVPLANDKLIRATNYVQELRTRRGNIATEDAILATKLSCDGLRELTRDKTFRQRVSDVAAAADKYTETNAAIRHSLARFLDEFLSPEVLVLERAGLSSTAIGHIVKDGFDLHAHAYIGKYGRGSEEYFLRNLDEFTDEVCRAAGQAKLIAESKKEDLLFRLGVGLSGAVVVLADLTLTPSWTGPLAVQSYSFGYALFVGAILK</sequence>
<organism evidence="2 3">
    <name type="scientific">Achromobacter spanius</name>
    <dbReference type="NCBI Taxonomy" id="217203"/>
    <lineage>
        <taxon>Bacteria</taxon>
        <taxon>Pseudomonadati</taxon>
        <taxon>Pseudomonadota</taxon>
        <taxon>Betaproteobacteria</taxon>
        <taxon>Burkholderiales</taxon>
        <taxon>Alcaligenaceae</taxon>
        <taxon>Achromobacter</taxon>
    </lineage>
</organism>